<organism evidence="1 2">
    <name type="scientific">Melia azedarach</name>
    <name type="common">Chinaberry tree</name>
    <dbReference type="NCBI Taxonomy" id="155640"/>
    <lineage>
        <taxon>Eukaryota</taxon>
        <taxon>Viridiplantae</taxon>
        <taxon>Streptophyta</taxon>
        <taxon>Embryophyta</taxon>
        <taxon>Tracheophyta</taxon>
        <taxon>Spermatophyta</taxon>
        <taxon>Magnoliopsida</taxon>
        <taxon>eudicotyledons</taxon>
        <taxon>Gunneridae</taxon>
        <taxon>Pentapetalae</taxon>
        <taxon>rosids</taxon>
        <taxon>malvids</taxon>
        <taxon>Sapindales</taxon>
        <taxon>Meliaceae</taxon>
        <taxon>Melia</taxon>
    </lineage>
</organism>
<sequence length="107" mass="11493">MEKISAVVQFLLMAALVLGLLVGRSTASCYRDCSRICHSHPSQKFQNCLDDCLKMCNPGTGNNAQYFCKLGCASSSCAKLSSNENPAGKEEAVKSCEKSCSKTCTKI</sequence>
<keyword evidence="2" id="KW-1185">Reference proteome</keyword>
<comment type="caution">
    <text evidence="1">The sequence shown here is derived from an EMBL/GenBank/DDBJ whole genome shotgun (WGS) entry which is preliminary data.</text>
</comment>
<name>A0ACC1Y594_MELAZ</name>
<dbReference type="Proteomes" id="UP001164539">
    <property type="component" value="Chromosome 5"/>
</dbReference>
<accession>A0ACC1Y594</accession>
<proteinExistence type="predicted"/>
<protein>
    <submittedName>
        <fullName evidence="1">Thionin-like protein 2</fullName>
    </submittedName>
</protein>
<gene>
    <name evidence="1" type="ORF">OWV82_009888</name>
</gene>
<evidence type="ECO:0000313" key="1">
    <source>
        <dbReference type="EMBL" id="KAJ4718174.1"/>
    </source>
</evidence>
<dbReference type="EMBL" id="CM051398">
    <property type="protein sequence ID" value="KAJ4718174.1"/>
    <property type="molecule type" value="Genomic_DNA"/>
</dbReference>
<reference evidence="1 2" key="1">
    <citation type="journal article" date="2023" name="Science">
        <title>Complex scaffold remodeling in plant triterpene biosynthesis.</title>
        <authorList>
            <person name="De La Pena R."/>
            <person name="Hodgson H."/>
            <person name="Liu J.C."/>
            <person name="Stephenson M.J."/>
            <person name="Martin A.C."/>
            <person name="Owen C."/>
            <person name="Harkess A."/>
            <person name="Leebens-Mack J."/>
            <person name="Jimenez L.E."/>
            <person name="Osbourn A."/>
            <person name="Sattely E.S."/>
        </authorList>
    </citation>
    <scope>NUCLEOTIDE SEQUENCE [LARGE SCALE GENOMIC DNA]</scope>
    <source>
        <strain evidence="2">cv. JPN11</strain>
        <tissue evidence="1">Leaf</tissue>
    </source>
</reference>
<evidence type="ECO:0000313" key="2">
    <source>
        <dbReference type="Proteomes" id="UP001164539"/>
    </source>
</evidence>